<evidence type="ECO:0000259" key="2">
    <source>
        <dbReference type="PROSITE" id="PS50011"/>
    </source>
</evidence>
<comment type="caution">
    <text evidence="3">The sequence shown here is derived from an EMBL/GenBank/DDBJ whole genome shotgun (WGS) entry which is preliminary data.</text>
</comment>
<organism evidence="3 4">
    <name type="scientific">Polyangium sorediatum</name>
    <dbReference type="NCBI Taxonomy" id="889274"/>
    <lineage>
        <taxon>Bacteria</taxon>
        <taxon>Pseudomonadati</taxon>
        <taxon>Myxococcota</taxon>
        <taxon>Polyangia</taxon>
        <taxon>Polyangiales</taxon>
        <taxon>Polyangiaceae</taxon>
        <taxon>Polyangium</taxon>
    </lineage>
</organism>
<dbReference type="Gene3D" id="1.10.510.10">
    <property type="entry name" value="Transferase(Phosphotransferase) domain 1"/>
    <property type="match status" value="1"/>
</dbReference>
<gene>
    <name evidence="3" type="ORF">QHF89_14075</name>
</gene>
<dbReference type="EMBL" id="JARZHI010000009">
    <property type="protein sequence ID" value="MDI1430615.1"/>
    <property type="molecule type" value="Genomic_DNA"/>
</dbReference>
<feature type="compositionally biased region" description="Basic and acidic residues" evidence="1">
    <location>
        <begin position="272"/>
        <end position="287"/>
    </location>
</feature>
<keyword evidence="3" id="KW-0418">Kinase</keyword>
<feature type="region of interest" description="Disordered" evidence="1">
    <location>
        <begin position="653"/>
        <end position="690"/>
    </location>
</feature>
<name>A0ABT6NQK8_9BACT</name>
<dbReference type="Gene3D" id="1.10.1130.10">
    <property type="entry name" value="Flavocytochrome C3, Chain A"/>
    <property type="match status" value="1"/>
</dbReference>
<keyword evidence="3" id="KW-0808">Transferase</keyword>
<reference evidence="3 4" key="1">
    <citation type="submission" date="2023-04" db="EMBL/GenBank/DDBJ databases">
        <title>The genome sequence of Polyangium sorediatum DSM14670.</title>
        <authorList>
            <person name="Zhang X."/>
        </authorList>
    </citation>
    <scope>NUCLEOTIDE SEQUENCE [LARGE SCALE GENOMIC DNA]</scope>
    <source>
        <strain evidence="3 4">DSM 14670</strain>
    </source>
</reference>
<dbReference type="InterPro" id="IPR001245">
    <property type="entry name" value="Ser-Thr/Tyr_kinase_cat_dom"/>
</dbReference>
<proteinExistence type="predicted"/>
<dbReference type="InterPro" id="IPR011009">
    <property type="entry name" value="Kinase-like_dom_sf"/>
</dbReference>
<evidence type="ECO:0000313" key="3">
    <source>
        <dbReference type="EMBL" id="MDI1430615.1"/>
    </source>
</evidence>
<keyword evidence="4" id="KW-1185">Reference proteome</keyword>
<dbReference type="SUPFAM" id="SSF48695">
    <property type="entry name" value="Multiheme cytochromes"/>
    <property type="match status" value="1"/>
</dbReference>
<evidence type="ECO:0000256" key="1">
    <source>
        <dbReference type="SAM" id="MobiDB-lite"/>
    </source>
</evidence>
<accession>A0ABT6NQK8</accession>
<dbReference type="InterPro" id="IPR000719">
    <property type="entry name" value="Prot_kinase_dom"/>
</dbReference>
<evidence type="ECO:0000313" key="4">
    <source>
        <dbReference type="Proteomes" id="UP001160301"/>
    </source>
</evidence>
<feature type="region of interest" description="Disordered" evidence="1">
    <location>
        <begin position="261"/>
        <end position="307"/>
    </location>
</feature>
<dbReference type="InterPro" id="IPR036280">
    <property type="entry name" value="Multihaem_cyt_sf"/>
</dbReference>
<sequence>MMKRARPEASGIAAGAPLPPLGRASRFACEGGRELFRLPSSDEAAARRLLGFGEASIGGFTLGGVDDEGVWIVRRKLGTSLAELLRERKGPWPWREALGITLAVAEGLAACEKASLFPGPLSLEGVYVDDEGAVVVAAPRLVGAILGAQEGGSRGGTAEISPRWTPPEQAAGAVWDSAANRYVLGLLLYRLLAGEHPFAGAGLRHALDEAAQREAPPFVDAVARALPTGLQSLCLRLLDPEPARRPDRAVTVTQELGRFLRGESASAAAPRPTRDRKPAETRARTADDPPGGPAERPAPAQRVAVAGKPSPAKSAWISAGLPIGAGLLVAAFAFSRLAPAPAEAPKQEIAPLTPITSVGTTSEACASCHPRQAAEWRRSVMAHSVKSPLFNGLESLIEEQVGRDEDCPNGAGILRRVNASTACRNRQSGVPVTGSGGEHWCVNCHSPAEKIERPLPAWDGRAGGDPTTRKPVRDLLGAQGIEGISCVFCHTVHGPVGGRGGGRGGYEGNPTWTSFVTGAVFPARPEDNRGLFGIANSGYDLRNEELFLENSRAPRPIASASTGSPDNVDPLVHRRPSESANAYLRTSEFCGSCHDVRLFGSDVLGVQKGEHFKRLRNAYSEWAAWARDEERRGKTPATCQDCHMSTYPGVCEADDDGGLAQPRLRSAPQTPRPPASGEVEPECPPGSHFVARAPGVFPTGRSADNSPKATNVSTHYFSGVDLPLSDEFPNSLVDETTIDAHGIPLGARRRRDLLLRHTFRFEIDGARRGGAGIEVPIVVENVGAGHRVPAGFSQEREFWVHLVVRDRDGGVVYEVGRVGRPDEDLHDKTFIRVNTNPSSLDERGRPLGLFGADVRDGPDVPRWSPPPERGGTSFRGKGLVNFQNGFLRCVRCIGVIGPDGRCEPGPGQGFLRADRFDDGDYDIDTGECRSNLSLDHALFETYFPVGALDASRGQVRGPDAIVDTRSLPPNVPIRFTYDLDAGARRGPFRVEARLLFRAFPPFLIRAFAGYEREQARRGLRPNGPNVTEDMLRRLEIVELARVDVEVP</sequence>
<feature type="domain" description="Protein kinase" evidence="2">
    <location>
        <begin position="1"/>
        <end position="260"/>
    </location>
</feature>
<dbReference type="PROSITE" id="PS50011">
    <property type="entry name" value="PROTEIN_KINASE_DOM"/>
    <property type="match status" value="1"/>
</dbReference>
<dbReference type="RefSeq" id="WP_136969705.1">
    <property type="nucleotide sequence ID" value="NZ_JARZHI010000009.1"/>
</dbReference>
<dbReference type="Proteomes" id="UP001160301">
    <property type="component" value="Unassembled WGS sequence"/>
</dbReference>
<dbReference type="GO" id="GO:0016301">
    <property type="term" value="F:kinase activity"/>
    <property type="evidence" value="ECO:0007669"/>
    <property type="project" value="UniProtKB-KW"/>
</dbReference>
<dbReference type="SUPFAM" id="SSF56112">
    <property type="entry name" value="Protein kinase-like (PK-like)"/>
    <property type="match status" value="1"/>
</dbReference>
<feature type="region of interest" description="Disordered" evidence="1">
    <location>
        <begin position="856"/>
        <end position="875"/>
    </location>
</feature>
<protein>
    <submittedName>
        <fullName evidence="3">Protein kinase</fullName>
    </submittedName>
</protein>
<dbReference type="Pfam" id="PF07714">
    <property type="entry name" value="PK_Tyr_Ser-Thr"/>
    <property type="match status" value="1"/>
</dbReference>